<evidence type="ECO:0000256" key="7">
    <source>
        <dbReference type="SAM" id="MobiDB-lite"/>
    </source>
</evidence>
<evidence type="ECO:0000256" key="4">
    <source>
        <dbReference type="ARBA" id="ARBA00022801"/>
    </source>
</evidence>
<organism evidence="10 11">
    <name type="scientific">Metabacillus rhizolycopersici</name>
    <dbReference type="NCBI Taxonomy" id="2875709"/>
    <lineage>
        <taxon>Bacteria</taxon>
        <taxon>Bacillati</taxon>
        <taxon>Bacillota</taxon>
        <taxon>Bacilli</taxon>
        <taxon>Bacillales</taxon>
        <taxon>Bacillaceae</taxon>
        <taxon>Metabacillus</taxon>
    </lineage>
</organism>
<evidence type="ECO:0000256" key="1">
    <source>
        <dbReference type="ARBA" id="ARBA00007074"/>
    </source>
</evidence>
<name>A0ABS7US18_9BACI</name>
<dbReference type="PANTHER" id="PTHR47053">
    <property type="entry name" value="MUREIN DD-ENDOPEPTIDASE MEPH-RELATED"/>
    <property type="match status" value="1"/>
</dbReference>
<keyword evidence="11" id="KW-1185">Reference proteome</keyword>
<dbReference type="Pfam" id="PF24568">
    <property type="entry name" value="CC_PcsB"/>
    <property type="match status" value="1"/>
</dbReference>
<feature type="region of interest" description="Disordered" evidence="7">
    <location>
        <begin position="242"/>
        <end position="330"/>
    </location>
</feature>
<dbReference type="Pfam" id="PF00877">
    <property type="entry name" value="NLPC_P60"/>
    <property type="match status" value="1"/>
</dbReference>
<keyword evidence="3 8" id="KW-0732">Signal</keyword>
<evidence type="ECO:0000256" key="2">
    <source>
        <dbReference type="ARBA" id="ARBA00022670"/>
    </source>
</evidence>
<reference evidence="10" key="1">
    <citation type="submission" date="2024-05" db="EMBL/GenBank/DDBJ databases">
        <title>Metabacillus sp. nov., isolated from the rhizosphere soil of tomato plants.</title>
        <authorList>
            <person name="Ma R."/>
        </authorList>
    </citation>
    <scope>NUCLEOTIDE SEQUENCE</scope>
    <source>
        <strain evidence="10">DBTR6</strain>
    </source>
</reference>
<dbReference type="PROSITE" id="PS51935">
    <property type="entry name" value="NLPC_P60"/>
    <property type="match status" value="1"/>
</dbReference>
<dbReference type="Gene3D" id="6.10.250.3150">
    <property type="match status" value="1"/>
</dbReference>
<dbReference type="EMBL" id="JAIQUM010000026">
    <property type="protein sequence ID" value="MBZ5751096.1"/>
    <property type="molecule type" value="Genomic_DNA"/>
</dbReference>
<accession>A0ABS7US18</accession>
<proteinExistence type="inferred from homology"/>
<evidence type="ECO:0000259" key="9">
    <source>
        <dbReference type="PROSITE" id="PS51935"/>
    </source>
</evidence>
<dbReference type="Gene3D" id="3.90.1720.10">
    <property type="entry name" value="endopeptidase domain like (from Nostoc punctiforme)"/>
    <property type="match status" value="1"/>
</dbReference>
<dbReference type="InterPro" id="IPR057309">
    <property type="entry name" value="PcsB_CC"/>
</dbReference>
<dbReference type="RefSeq" id="WP_224139371.1">
    <property type="nucleotide sequence ID" value="NZ_JAIQUM010000026.1"/>
</dbReference>
<evidence type="ECO:0000256" key="8">
    <source>
        <dbReference type="SAM" id="SignalP"/>
    </source>
</evidence>
<keyword evidence="4" id="KW-0378">Hydrolase</keyword>
<evidence type="ECO:0000313" key="10">
    <source>
        <dbReference type="EMBL" id="MBZ5751096.1"/>
    </source>
</evidence>
<protein>
    <submittedName>
        <fullName evidence="10">C40 family peptidase</fullName>
    </submittedName>
</protein>
<feature type="coiled-coil region" evidence="6">
    <location>
        <begin position="34"/>
        <end position="117"/>
    </location>
</feature>
<feature type="coiled-coil region" evidence="6">
    <location>
        <begin position="196"/>
        <end position="230"/>
    </location>
</feature>
<feature type="signal peptide" evidence="8">
    <location>
        <begin position="1"/>
        <end position="28"/>
    </location>
</feature>
<sequence length="466" mass="49705">MSKKKLIVMNLAIMIGISSSFAIPSAHAESSNSLSQVQEQRSEVQADIKDADQEVKMIQEEITKLNEQIKRVDEAVAINNKKMDQTKNEIEVANTEISKMEEEIAVLEETIKNRTEILKQRAISYQQSGGSLDYVDVLVGSASFGDFVNRAIAVGKIVEADKTLLEQHEADEKAIKETKATKVKKLADLTTMKAELEGMQALTLEQKEQNDQLKEQLKGEESAKLAAKNSLHLKDSNLASQEASIKQSIEQAQSAQASAVETTSGDNSSSSSSTKNVESNSGSSSSTKNVEANSSSSSSTKNVASNSSSSNSTKSTTTNSDAKKSAATVAATPVNSNGSVKDLISAGYKYIGNSVYVFGGGRNASDVANGRFDCSGFVHWAFSTIGVSVGSTTDSLKHAGTQVSTSNMQPGDLVFFDTYKKDGHVGIYVGGGKFIGSQSSTGVAIANMTSGYWGEKFNGRVVRVNF</sequence>
<comment type="similarity">
    <text evidence="1">Belongs to the peptidase C40 family.</text>
</comment>
<keyword evidence="6" id="KW-0175">Coiled coil</keyword>
<dbReference type="Proteomes" id="UP001165287">
    <property type="component" value="Unassembled WGS sequence"/>
</dbReference>
<keyword evidence="5" id="KW-0788">Thiol protease</keyword>
<keyword evidence="2" id="KW-0645">Protease</keyword>
<dbReference type="InterPro" id="IPR038765">
    <property type="entry name" value="Papain-like_cys_pep_sf"/>
</dbReference>
<dbReference type="InterPro" id="IPR000064">
    <property type="entry name" value="NLP_P60_dom"/>
</dbReference>
<comment type="caution">
    <text evidence="10">The sequence shown here is derived from an EMBL/GenBank/DDBJ whole genome shotgun (WGS) entry which is preliminary data.</text>
</comment>
<feature type="domain" description="NlpC/P60" evidence="9">
    <location>
        <begin position="337"/>
        <end position="464"/>
    </location>
</feature>
<evidence type="ECO:0000313" key="11">
    <source>
        <dbReference type="Proteomes" id="UP001165287"/>
    </source>
</evidence>
<gene>
    <name evidence="10" type="ORF">K9V48_12750</name>
</gene>
<dbReference type="PANTHER" id="PTHR47053:SF1">
    <property type="entry name" value="MUREIN DD-ENDOPEPTIDASE MEPH-RELATED"/>
    <property type="match status" value="1"/>
</dbReference>
<dbReference type="InterPro" id="IPR051202">
    <property type="entry name" value="Peptidase_C40"/>
</dbReference>
<feature type="compositionally biased region" description="Low complexity" evidence="7">
    <location>
        <begin position="243"/>
        <end position="328"/>
    </location>
</feature>
<evidence type="ECO:0000256" key="6">
    <source>
        <dbReference type="SAM" id="Coils"/>
    </source>
</evidence>
<feature type="chain" id="PRO_5045524059" evidence="8">
    <location>
        <begin position="29"/>
        <end position="466"/>
    </location>
</feature>
<dbReference type="SUPFAM" id="SSF54001">
    <property type="entry name" value="Cysteine proteinases"/>
    <property type="match status" value="1"/>
</dbReference>
<evidence type="ECO:0000256" key="3">
    <source>
        <dbReference type="ARBA" id="ARBA00022729"/>
    </source>
</evidence>
<evidence type="ECO:0000256" key="5">
    <source>
        <dbReference type="ARBA" id="ARBA00022807"/>
    </source>
</evidence>